<protein>
    <submittedName>
        <fullName evidence="4">Smr domain-containing protein</fullName>
    </submittedName>
</protein>
<dbReference type="AlphaFoldDB" id="A0A183K246"/>
<proteinExistence type="predicted"/>
<name>A0A183K246_9TREM</name>
<gene>
    <name evidence="2" type="ORF">SCUD_LOCUS9059</name>
</gene>
<organism evidence="4">
    <name type="scientific">Schistosoma curassoni</name>
    <dbReference type="NCBI Taxonomy" id="6186"/>
    <lineage>
        <taxon>Eukaryota</taxon>
        <taxon>Metazoa</taxon>
        <taxon>Spiralia</taxon>
        <taxon>Lophotrochozoa</taxon>
        <taxon>Platyhelminthes</taxon>
        <taxon>Trematoda</taxon>
        <taxon>Digenea</taxon>
        <taxon>Strigeidida</taxon>
        <taxon>Schistosomatoidea</taxon>
        <taxon>Schistosomatidae</taxon>
        <taxon>Schistosoma</taxon>
    </lineage>
</organism>
<dbReference type="EMBL" id="UZAK01033046">
    <property type="protein sequence ID" value="VDP33934.1"/>
    <property type="molecule type" value="Genomic_DNA"/>
</dbReference>
<evidence type="ECO:0000313" key="4">
    <source>
        <dbReference type="WBParaSite" id="SCUD_0000905901-mRNA-1"/>
    </source>
</evidence>
<feature type="domain" description="Smr" evidence="1">
    <location>
        <begin position="477"/>
        <end position="563"/>
    </location>
</feature>
<reference evidence="2 3" key="2">
    <citation type="submission" date="2018-11" db="EMBL/GenBank/DDBJ databases">
        <authorList>
            <consortium name="Pathogen Informatics"/>
        </authorList>
    </citation>
    <scope>NUCLEOTIDE SEQUENCE [LARGE SCALE GENOMIC DNA]</scope>
    <source>
        <strain evidence="2">Dakar</strain>
        <strain evidence="3">Dakar, Senegal</strain>
    </source>
</reference>
<dbReference type="InterPro" id="IPR002625">
    <property type="entry name" value="Smr_dom"/>
</dbReference>
<dbReference type="GO" id="GO:0005634">
    <property type="term" value="C:nucleus"/>
    <property type="evidence" value="ECO:0007669"/>
    <property type="project" value="TreeGrafter"/>
</dbReference>
<evidence type="ECO:0000259" key="1">
    <source>
        <dbReference type="PROSITE" id="PS50828"/>
    </source>
</evidence>
<dbReference type="PROSITE" id="PS50828">
    <property type="entry name" value="SMR"/>
    <property type="match status" value="1"/>
</dbReference>
<dbReference type="STRING" id="6186.A0A183K246"/>
<dbReference type="GO" id="GO:0004519">
    <property type="term" value="F:endonuclease activity"/>
    <property type="evidence" value="ECO:0007669"/>
    <property type="project" value="TreeGrafter"/>
</dbReference>
<keyword evidence="3" id="KW-1185">Reference proteome</keyword>
<accession>A0A183K246</accession>
<evidence type="ECO:0000313" key="3">
    <source>
        <dbReference type="Proteomes" id="UP000279833"/>
    </source>
</evidence>
<dbReference type="SUPFAM" id="SSF160443">
    <property type="entry name" value="SMR domain-like"/>
    <property type="match status" value="1"/>
</dbReference>
<dbReference type="Gene3D" id="3.30.1370.110">
    <property type="match status" value="1"/>
</dbReference>
<dbReference type="SMART" id="SM00463">
    <property type="entry name" value="SMR"/>
    <property type="match status" value="1"/>
</dbReference>
<dbReference type="Proteomes" id="UP000279833">
    <property type="component" value="Unassembled WGS sequence"/>
</dbReference>
<dbReference type="PANTHER" id="PTHR46535:SF1">
    <property type="entry name" value="NEDD4-BINDING PROTEIN 2"/>
    <property type="match status" value="1"/>
</dbReference>
<dbReference type="InterPro" id="IPR036063">
    <property type="entry name" value="Smr_dom_sf"/>
</dbReference>
<evidence type="ECO:0000313" key="2">
    <source>
        <dbReference type="EMBL" id="VDP33934.1"/>
    </source>
</evidence>
<reference evidence="4" key="1">
    <citation type="submission" date="2016-06" db="UniProtKB">
        <authorList>
            <consortium name="WormBaseParasite"/>
        </authorList>
    </citation>
    <scope>IDENTIFICATION</scope>
</reference>
<dbReference type="WBParaSite" id="SCUD_0000905901-mRNA-1">
    <property type="protein sequence ID" value="SCUD_0000905901-mRNA-1"/>
    <property type="gene ID" value="SCUD_0000905901"/>
</dbReference>
<dbReference type="PANTHER" id="PTHR46535">
    <property type="entry name" value="NEDD4-BINDING PROTEIN 2"/>
    <property type="match status" value="1"/>
</dbReference>
<dbReference type="InterPro" id="IPR052772">
    <property type="entry name" value="Endo/PolyKinase_Domain-Protein"/>
</dbReference>
<sequence>MTFRLIPIDDLNLFSEKCPHLFSENTKKTTVTPSTNITSKRSFSTFLQIMDDEEGLLRSVEDFRTSLNTPVIRLILNRLMSKFPGTQKNVVEEAFVRCEFDEARTEVYLLTYYKSTIESVTKSTTTTTSTTTNNSSSIQYWNNMSSTVNQQSINSAFIPNNSDNNGNNINNNLVGLDYHQITEENLKTFEVLLDQFVQAQMEIVSIIEKTVLNNVNTGQDPNVSMLDSDQSSDYLTISSEVLNCCGNNVSNKSNSYQIYDITLPDMDCLIDSCISNEIVYKYVEDLSSASNPDENSDAFLSDMVCPNDSFISSEILIKCEEQVINALNEQNLSDYLIKQGFVTHSLNPFLVETVNKYIENVDDNDSRVSPVSSSQGYVTDISNSSIHNTDWLNLVNQKISGIRQRIGRMKNDLSYANDNRIKQFQITEIRSLQSQLHYLELQKAEYLVDTRSSLYEDELLTNGGKPIHSACLAFAYLDLHGLNKSCALHVLQQRLTYLKDKLNRLKSLKYFTVITGRAAGSESDLVSIAPVLRPAVIQYLSRNGYKFEENFRVGSGHFTVSLNNSKLR</sequence>